<name>A0A1M7ZFT9_9BACT</name>
<organism evidence="4 5">
    <name type="scientific">Algoriphagus zhangzhouensis</name>
    <dbReference type="NCBI Taxonomy" id="1073327"/>
    <lineage>
        <taxon>Bacteria</taxon>
        <taxon>Pseudomonadati</taxon>
        <taxon>Bacteroidota</taxon>
        <taxon>Cytophagia</taxon>
        <taxon>Cytophagales</taxon>
        <taxon>Cyclobacteriaceae</taxon>
        <taxon>Algoriphagus</taxon>
    </lineage>
</organism>
<dbReference type="Pfam" id="PF01103">
    <property type="entry name" value="Omp85"/>
    <property type="match status" value="1"/>
</dbReference>
<dbReference type="EMBL" id="FRXN01000004">
    <property type="protein sequence ID" value="SHO63738.1"/>
    <property type="molecule type" value="Genomic_DNA"/>
</dbReference>
<proteinExistence type="predicted"/>
<dbReference type="InterPro" id="IPR000184">
    <property type="entry name" value="Bac_surfAg_D15"/>
</dbReference>
<dbReference type="AlphaFoldDB" id="A0A1M7ZFT9"/>
<evidence type="ECO:0000259" key="3">
    <source>
        <dbReference type="Pfam" id="PF01103"/>
    </source>
</evidence>
<evidence type="ECO:0000313" key="5">
    <source>
        <dbReference type="Proteomes" id="UP000184609"/>
    </source>
</evidence>
<dbReference type="GO" id="GO:0019867">
    <property type="term" value="C:outer membrane"/>
    <property type="evidence" value="ECO:0007669"/>
    <property type="project" value="InterPro"/>
</dbReference>
<sequence>MEYERRYQPNEFYYFANIINPFPSFMRQLYFLLFLFTFLCGQALAQEGWLGWKVGEENRKWKSFSSMESRGLGLDSIVNHYKREGYLAAFSKEEKRNTDSLWISIDLGPAIEKVNLSSGNLPTNLVKNINWGEKTFVEVGFLIDQILQDSENDGYPFASVQLDSISRTGGGIEASLNYDYGPLITWDSVKVNKQNKTSEKYLQNLVRIIPGTPFSEKQLREAVKVIDRSPYFKSSGYPALTFQFQKAQPTFQLLERNANVIDGIIGFLPNENEPGKLLVTGQLDLQLYHLGGKGRDVQVSWQRFNELTQSLAINAKEAFIFNSPLDVGGNFSLLKQDSTFLRRDLGVIFGYRVSPNFYLNFLANRVASDLLATFGYRDVEELPEVADYRWSEYGISAEWDLLDDVIAPRRGFKLGVKASAGNKRILENTGLPEDVYTGLDMNTPQYLLHLNWEKHVFFKPNWGMFLGGAGGWVQNENLLLNDLFRIGGLKSIRGFNENFFYASSYAYLNVEQRLFFGENSFLLVFLDGGILENPYFANSKERPFSFGAGLNFETGSGVFRFIYGVGKSSQQPLTFSQSKIHFGYLARF</sequence>
<dbReference type="Gene3D" id="2.40.160.50">
    <property type="entry name" value="membrane protein fhac: a member of the omp85/tpsb transporter family"/>
    <property type="match status" value="1"/>
</dbReference>
<dbReference type="OrthoDB" id="9811416at2"/>
<keyword evidence="5" id="KW-1185">Reference proteome</keyword>
<keyword evidence="2" id="KW-0472">Membrane</keyword>
<dbReference type="Proteomes" id="UP000184609">
    <property type="component" value="Unassembled WGS sequence"/>
</dbReference>
<feature type="domain" description="Bacterial surface antigen (D15)" evidence="3">
    <location>
        <begin position="291"/>
        <end position="583"/>
    </location>
</feature>
<accession>A0A1M7ZFT9</accession>
<dbReference type="STRING" id="1073327.SAMN04488108_2900"/>
<evidence type="ECO:0000256" key="1">
    <source>
        <dbReference type="ARBA" id="ARBA00004370"/>
    </source>
</evidence>
<protein>
    <submittedName>
        <fullName evidence="4">Surface antigen</fullName>
    </submittedName>
</protein>
<gene>
    <name evidence="4" type="ORF">SAMN04488108_2900</name>
</gene>
<comment type="subcellular location">
    <subcellularLocation>
        <location evidence="1">Membrane</location>
    </subcellularLocation>
</comment>
<reference evidence="5" key="1">
    <citation type="submission" date="2016-12" db="EMBL/GenBank/DDBJ databases">
        <authorList>
            <person name="Varghese N."/>
            <person name="Submissions S."/>
        </authorList>
    </citation>
    <scope>NUCLEOTIDE SEQUENCE [LARGE SCALE GENOMIC DNA]</scope>
    <source>
        <strain evidence="5">DSM 25035</strain>
    </source>
</reference>
<evidence type="ECO:0000313" key="4">
    <source>
        <dbReference type="EMBL" id="SHO63738.1"/>
    </source>
</evidence>
<evidence type="ECO:0000256" key="2">
    <source>
        <dbReference type="ARBA" id="ARBA00023136"/>
    </source>
</evidence>